<sequence>MSTRYQCSVFTCMETATRIFTKDGLSACLCPFHQRFVAALPLLYGCQYTPSLIDEHLRHRGEHVVDSPDDDTVFTIEQSCFSNEYHPPYCSRRATIIVPLGEYMWNCRLYLFCDSHSMETYKQYSERISSKFYIQGALQTSNLNGKVINGIRPQDGAATSPVIVSSARPTKDSSYFRKLNMMSVDKLKQEADRAMEAMPTFFNAIPGSFRISESDAKPTSGTSTSGTSTKDYSNGNSSNEQSDKANSINGMRTTTQCATPSKASPVKKVTFSISNEQSDCTPDEEAAILDLQNGIGALRAAETALVKSAEPLADGDSIPGTEHETIQLYIHIWNWVESWFDSLPWLLEPLTIILSMAWVILFWLATRSDPRFKQASSRFSPDVWGKDPRSNQKQPSSSFKITTSPNGRLAIPDVKRIYEVTDMRISKPGEIYKLRLARAQLSRRIRRFGVESDPKKVLGNSYPLRAVERGLRKDHNGPGVIKPGAKKLFISDPSAAVGKKVGILKRSSGKTTTDTTLKDDLFKLSGDGEGLKNGNSKTGH</sequence>
<keyword evidence="3" id="KW-1185">Reference proteome</keyword>
<protein>
    <submittedName>
        <fullName evidence="2">Uncharacterized protein</fullName>
    </submittedName>
</protein>
<accession>A0AAW0QVD2</accession>
<feature type="region of interest" description="Disordered" evidence="1">
    <location>
        <begin position="212"/>
        <end position="247"/>
    </location>
</feature>
<dbReference type="Proteomes" id="UP001392437">
    <property type="component" value="Unassembled WGS sequence"/>
</dbReference>
<reference evidence="2 3" key="1">
    <citation type="submission" date="2023-01" db="EMBL/GenBank/DDBJ databases">
        <title>Analysis of 21 Apiospora genomes using comparative genomics revels a genus with tremendous synthesis potential of carbohydrate active enzymes and secondary metabolites.</title>
        <authorList>
            <person name="Sorensen T."/>
        </authorList>
    </citation>
    <scope>NUCLEOTIDE SEQUENCE [LARGE SCALE GENOMIC DNA]</scope>
    <source>
        <strain evidence="2 3">CBS 117206</strain>
    </source>
</reference>
<organism evidence="2 3">
    <name type="scientific">Apiospora kogelbergensis</name>
    <dbReference type="NCBI Taxonomy" id="1337665"/>
    <lineage>
        <taxon>Eukaryota</taxon>
        <taxon>Fungi</taxon>
        <taxon>Dikarya</taxon>
        <taxon>Ascomycota</taxon>
        <taxon>Pezizomycotina</taxon>
        <taxon>Sordariomycetes</taxon>
        <taxon>Xylariomycetidae</taxon>
        <taxon>Amphisphaeriales</taxon>
        <taxon>Apiosporaceae</taxon>
        <taxon>Apiospora</taxon>
    </lineage>
</organism>
<gene>
    <name evidence="2" type="ORF">PG999_009679</name>
</gene>
<feature type="region of interest" description="Disordered" evidence="1">
    <location>
        <begin position="376"/>
        <end position="404"/>
    </location>
</feature>
<dbReference type="AlphaFoldDB" id="A0AAW0QVD2"/>
<feature type="compositionally biased region" description="Low complexity" evidence="1">
    <location>
        <begin position="219"/>
        <end position="229"/>
    </location>
</feature>
<proteinExistence type="predicted"/>
<comment type="caution">
    <text evidence="2">The sequence shown here is derived from an EMBL/GenBank/DDBJ whole genome shotgun (WGS) entry which is preliminary data.</text>
</comment>
<evidence type="ECO:0000313" key="2">
    <source>
        <dbReference type="EMBL" id="KAK8106320.1"/>
    </source>
</evidence>
<feature type="compositionally biased region" description="Polar residues" evidence="1">
    <location>
        <begin position="230"/>
        <end position="247"/>
    </location>
</feature>
<evidence type="ECO:0000313" key="3">
    <source>
        <dbReference type="Proteomes" id="UP001392437"/>
    </source>
</evidence>
<name>A0AAW0QVD2_9PEZI</name>
<dbReference type="EMBL" id="JAQQWP010000008">
    <property type="protein sequence ID" value="KAK8106320.1"/>
    <property type="molecule type" value="Genomic_DNA"/>
</dbReference>
<feature type="compositionally biased region" description="Polar residues" evidence="1">
    <location>
        <begin position="391"/>
        <end position="404"/>
    </location>
</feature>
<evidence type="ECO:0000256" key="1">
    <source>
        <dbReference type="SAM" id="MobiDB-lite"/>
    </source>
</evidence>